<dbReference type="Proteomes" id="UP000694580">
    <property type="component" value="Chromosome 20"/>
</dbReference>
<dbReference type="GeneTree" id="ENSGT00940000156462"/>
<evidence type="ECO:0000256" key="1">
    <source>
        <dbReference type="ARBA" id="ARBA00004498"/>
    </source>
</evidence>
<sequence>MAFLMDSSESTWPSVFTEMKHYMAHMVEHLELSPNPAMTLHHARVAVVQQAPYEFVNNRSGLPIQIAFGLTEHRSAADVRAFLVDKMQQLEGGRDLAAALEGTVEHVFETAPHPRRLKVLVLLVTGPVEADEERLVRAATEAKCKGYFLVVLGVGDQVGAGDARVLARVVSEPSDIFFKRVDKNAGFYDDYIQTFARLLPKYLSFDNAFYMSPEISKNCHWYQNEEPLKMPTTHELHVANVTSNSLTLRWSNLEPEETTLFEVIVTHLKDHRLVLRRTITENHISLDILDANQTYHVVVTSRTQGGQVTGTHKGIFTTTQTSTPPPPCCRLSRTGAVCPFTNPATDICKMPKEEGTCAKFVLKWYHDALSKTCTRFWYGGCGGNLNRFNTQEECEKACGKPGRSVLGVCLSFVFLGKMGLWNKTST</sequence>
<evidence type="ECO:0000256" key="3">
    <source>
        <dbReference type="ARBA" id="ARBA00022530"/>
    </source>
</evidence>
<keyword evidence="4" id="KW-0646">Protease inhibitor</keyword>
<dbReference type="InterPro" id="IPR002035">
    <property type="entry name" value="VWF_A"/>
</dbReference>
<dbReference type="SUPFAM" id="SSF49265">
    <property type="entry name" value="Fibronectin type III"/>
    <property type="match status" value="1"/>
</dbReference>
<dbReference type="InterPro" id="IPR020901">
    <property type="entry name" value="Prtase_inh_Kunz-CS"/>
</dbReference>
<evidence type="ECO:0000256" key="4">
    <source>
        <dbReference type="ARBA" id="ARBA00022690"/>
    </source>
</evidence>
<evidence type="ECO:0000256" key="7">
    <source>
        <dbReference type="ARBA" id="ARBA00023157"/>
    </source>
</evidence>
<dbReference type="CDD" id="cd00063">
    <property type="entry name" value="FN3"/>
    <property type="match status" value="1"/>
</dbReference>
<dbReference type="InterPro" id="IPR013783">
    <property type="entry name" value="Ig-like_fold"/>
</dbReference>
<dbReference type="GO" id="GO:0005615">
    <property type="term" value="C:extracellular space"/>
    <property type="evidence" value="ECO:0007669"/>
    <property type="project" value="TreeGrafter"/>
</dbReference>
<feature type="domain" description="BPTI/Kunitz inhibitor" evidence="9">
    <location>
        <begin position="348"/>
        <end position="398"/>
    </location>
</feature>
<dbReference type="InterPro" id="IPR036465">
    <property type="entry name" value="vWFA_dom_sf"/>
</dbReference>
<keyword evidence="7" id="KW-1015">Disulfide bond</keyword>
<dbReference type="AlphaFoldDB" id="A0AAY4CBH7"/>
<dbReference type="FunFam" id="3.40.50.410:FF:000021">
    <property type="entry name" value="Collagen, type VI, alpha 3"/>
    <property type="match status" value="1"/>
</dbReference>
<dbReference type="PROSITE" id="PS50234">
    <property type="entry name" value="VWFA"/>
    <property type="match status" value="1"/>
</dbReference>
<feature type="domain" description="Fibronectin type-III" evidence="10">
    <location>
        <begin position="232"/>
        <end position="327"/>
    </location>
</feature>
<dbReference type="CDD" id="cd01450">
    <property type="entry name" value="vWFA_subfamily_ECM"/>
    <property type="match status" value="1"/>
</dbReference>
<dbReference type="FunFam" id="4.10.410.10:FF:000040">
    <property type="entry name" value="Serine protease inhibitor, putative"/>
    <property type="match status" value="1"/>
</dbReference>
<dbReference type="SUPFAM" id="SSF57362">
    <property type="entry name" value="BPTI-like"/>
    <property type="match status" value="1"/>
</dbReference>
<dbReference type="PRINTS" id="PR00759">
    <property type="entry name" value="BASICPTASE"/>
</dbReference>
<dbReference type="PANTHER" id="PTHR10083">
    <property type="entry name" value="KUNITZ-TYPE PROTEASE INHIBITOR-RELATED"/>
    <property type="match status" value="1"/>
</dbReference>
<feature type="domain" description="VWFA" evidence="8">
    <location>
        <begin position="1"/>
        <end position="195"/>
    </location>
</feature>
<evidence type="ECO:0000256" key="6">
    <source>
        <dbReference type="ARBA" id="ARBA00023119"/>
    </source>
</evidence>
<reference evidence="11" key="3">
    <citation type="submission" date="2025-09" db="UniProtKB">
        <authorList>
            <consortium name="Ensembl"/>
        </authorList>
    </citation>
    <scope>IDENTIFICATION</scope>
</reference>
<reference evidence="11" key="2">
    <citation type="submission" date="2025-08" db="UniProtKB">
        <authorList>
            <consortium name="Ensembl"/>
        </authorList>
    </citation>
    <scope>IDENTIFICATION</scope>
</reference>
<dbReference type="Pfam" id="PF00041">
    <property type="entry name" value="fn3"/>
    <property type="match status" value="1"/>
</dbReference>
<organism evidence="11 12">
    <name type="scientific">Denticeps clupeoides</name>
    <name type="common">denticle herring</name>
    <dbReference type="NCBI Taxonomy" id="299321"/>
    <lineage>
        <taxon>Eukaryota</taxon>
        <taxon>Metazoa</taxon>
        <taxon>Chordata</taxon>
        <taxon>Craniata</taxon>
        <taxon>Vertebrata</taxon>
        <taxon>Euteleostomi</taxon>
        <taxon>Actinopterygii</taxon>
        <taxon>Neopterygii</taxon>
        <taxon>Teleostei</taxon>
        <taxon>Clupei</taxon>
        <taxon>Clupeiformes</taxon>
        <taxon>Denticipitoidei</taxon>
        <taxon>Denticipitidae</taxon>
        <taxon>Denticeps</taxon>
    </lineage>
</organism>
<evidence type="ECO:0000256" key="2">
    <source>
        <dbReference type="ARBA" id="ARBA00022525"/>
    </source>
</evidence>
<dbReference type="InterPro" id="IPR002223">
    <property type="entry name" value="Kunitz_BPTI"/>
</dbReference>
<evidence type="ECO:0000313" key="12">
    <source>
        <dbReference type="Proteomes" id="UP000694580"/>
    </source>
</evidence>
<protein>
    <submittedName>
        <fullName evidence="11">Uncharacterized protein</fullName>
    </submittedName>
</protein>
<dbReference type="CDD" id="cd22629">
    <property type="entry name" value="Kunitz_collagen_alpha3_VI"/>
    <property type="match status" value="1"/>
</dbReference>
<keyword evidence="2" id="KW-0964">Secreted</keyword>
<dbReference type="Gene3D" id="3.40.50.410">
    <property type="entry name" value="von Willebrand factor, type A domain"/>
    <property type="match status" value="1"/>
</dbReference>
<accession>A0AAY4CBH7</accession>
<comment type="subcellular location">
    <subcellularLocation>
        <location evidence="1">Secreted</location>
        <location evidence="1">Extracellular space</location>
        <location evidence="1">Extracellular matrix</location>
    </subcellularLocation>
</comment>
<proteinExistence type="predicted"/>
<dbReference type="GO" id="GO:0004867">
    <property type="term" value="F:serine-type endopeptidase inhibitor activity"/>
    <property type="evidence" value="ECO:0007669"/>
    <property type="project" value="UniProtKB-KW"/>
</dbReference>
<evidence type="ECO:0000313" key="11">
    <source>
        <dbReference type="Ensembl" id="ENSDCDP00010029936.1"/>
    </source>
</evidence>
<dbReference type="PROSITE" id="PS50853">
    <property type="entry name" value="FN3"/>
    <property type="match status" value="1"/>
</dbReference>
<evidence type="ECO:0000259" key="9">
    <source>
        <dbReference type="PROSITE" id="PS50279"/>
    </source>
</evidence>
<evidence type="ECO:0000259" key="10">
    <source>
        <dbReference type="PROSITE" id="PS50853"/>
    </source>
</evidence>
<dbReference type="SMART" id="SM00131">
    <property type="entry name" value="KU"/>
    <property type="match status" value="1"/>
</dbReference>
<name>A0AAY4CBH7_9TELE</name>
<dbReference type="PROSITE" id="PS00280">
    <property type="entry name" value="BPTI_KUNITZ_1"/>
    <property type="match status" value="1"/>
</dbReference>
<dbReference type="Pfam" id="PF00014">
    <property type="entry name" value="Kunitz_BPTI"/>
    <property type="match status" value="1"/>
</dbReference>
<dbReference type="InterPro" id="IPR036116">
    <property type="entry name" value="FN3_sf"/>
</dbReference>
<dbReference type="SMART" id="SM00327">
    <property type="entry name" value="VWA"/>
    <property type="match status" value="1"/>
</dbReference>
<dbReference type="Ensembl" id="ENSDCDT00010037168.1">
    <property type="protein sequence ID" value="ENSDCDP00010029936.1"/>
    <property type="gene ID" value="ENSDCDG00010019196.1"/>
</dbReference>
<dbReference type="PROSITE" id="PS50279">
    <property type="entry name" value="BPTI_KUNITZ_2"/>
    <property type="match status" value="1"/>
</dbReference>
<keyword evidence="6" id="KW-0176">Collagen</keyword>
<dbReference type="Gene3D" id="4.10.410.10">
    <property type="entry name" value="Pancreatic trypsin inhibitor Kunitz domain"/>
    <property type="match status" value="1"/>
</dbReference>
<dbReference type="GO" id="GO:0005581">
    <property type="term" value="C:collagen trimer"/>
    <property type="evidence" value="ECO:0007669"/>
    <property type="project" value="UniProtKB-KW"/>
</dbReference>
<dbReference type="InterPro" id="IPR050098">
    <property type="entry name" value="TFPI/VKTCI-like"/>
</dbReference>
<dbReference type="PANTHER" id="PTHR10083:SF381">
    <property type="entry name" value="BPTI_KUNITZ INHIBITOR DOMAIN-CONTAINING PROTEIN"/>
    <property type="match status" value="1"/>
</dbReference>
<dbReference type="Pfam" id="PF00092">
    <property type="entry name" value="VWA"/>
    <property type="match status" value="1"/>
</dbReference>
<dbReference type="InterPro" id="IPR036880">
    <property type="entry name" value="Kunitz_BPTI_sf"/>
</dbReference>
<dbReference type="InterPro" id="IPR003961">
    <property type="entry name" value="FN3_dom"/>
</dbReference>
<dbReference type="Gene3D" id="2.60.40.10">
    <property type="entry name" value="Immunoglobulins"/>
    <property type="match status" value="1"/>
</dbReference>
<evidence type="ECO:0000256" key="5">
    <source>
        <dbReference type="ARBA" id="ARBA00022900"/>
    </source>
</evidence>
<keyword evidence="5" id="KW-0722">Serine protease inhibitor</keyword>
<keyword evidence="12" id="KW-1185">Reference proteome</keyword>
<reference evidence="11 12" key="1">
    <citation type="submission" date="2020-06" db="EMBL/GenBank/DDBJ databases">
        <authorList>
            <consortium name="Wellcome Sanger Institute Data Sharing"/>
        </authorList>
    </citation>
    <scope>NUCLEOTIDE SEQUENCE [LARGE SCALE GENOMIC DNA]</scope>
</reference>
<evidence type="ECO:0000259" key="8">
    <source>
        <dbReference type="PROSITE" id="PS50234"/>
    </source>
</evidence>
<dbReference type="SUPFAM" id="SSF53300">
    <property type="entry name" value="vWA-like"/>
    <property type="match status" value="1"/>
</dbReference>
<keyword evidence="3" id="KW-0272">Extracellular matrix</keyword>